<accession>A0ABV0NZI1</accession>
<keyword evidence="2" id="KW-1185">Reference proteome</keyword>
<gene>
    <name evidence="1" type="ORF">GOODEAATRI_032601</name>
</gene>
<protein>
    <submittedName>
        <fullName evidence="1">Uncharacterized protein</fullName>
    </submittedName>
</protein>
<feature type="non-terminal residue" evidence="1">
    <location>
        <position position="102"/>
    </location>
</feature>
<dbReference type="Proteomes" id="UP001476798">
    <property type="component" value="Unassembled WGS sequence"/>
</dbReference>
<dbReference type="EMBL" id="JAHRIO010056150">
    <property type="protein sequence ID" value="MEQ2176868.1"/>
    <property type="molecule type" value="Genomic_DNA"/>
</dbReference>
<evidence type="ECO:0000313" key="2">
    <source>
        <dbReference type="Proteomes" id="UP001476798"/>
    </source>
</evidence>
<sequence>MNIFTFLDDGLINALKPSLNSCIYSRAAQIIHLLTEIGFSDRPTLICGQLDQNVETSIPRDFWVAAITTLFSVDFEEHPKLATFSISEMFKMNQRWKKLLKY</sequence>
<comment type="caution">
    <text evidence="1">The sequence shown here is derived from an EMBL/GenBank/DDBJ whole genome shotgun (WGS) entry which is preliminary data.</text>
</comment>
<evidence type="ECO:0000313" key="1">
    <source>
        <dbReference type="EMBL" id="MEQ2176868.1"/>
    </source>
</evidence>
<name>A0ABV0NZI1_9TELE</name>
<organism evidence="1 2">
    <name type="scientific">Goodea atripinnis</name>
    <dbReference type="NCBI Taxonomy" id="208336"/>
    <lineage>
        <taxon>Eukaryota</taxon>
        <taxon>Metazoa</taxon>
        <taxon>Chordata</taxon>
        <taxon>Craniata</taxon>
        <taxon>Vertebrata</taxon>
        <taxon>Euteleostomi</taxon>
        <taxon>Actinopterygii</taxon>
        <taxon>Neopterygii</taxon>
        <taxon>Teleostei</taxon>
        <taxon>Neoteleostei</taxon>
        <taxon>Acanthomorphata</taxon>
        <taxon>Ovalentaria</taxon>
        <taxon>Atherinomorphae</taxon>
        <taxon>Cyprinodontiformes</taxon>
        <taxon>Goodeidae</taxon>
        <taxon>Goodea</taxon>
    </lineage>
</organism>
<reference evidence="1 2" key="1">
    <citation type="submission" date="2021-06" db="EMBL/GenBank/DDBJ databases">
        <authorList>
            <person name="Palmer J.M."/>
        </authorList>
    </citation>
    <scope>NUCLEOTIDE SEQUENCE [LARGE SCALE GENOMIC DNA]</scope>
    <source>
        <strain evidence="1 2">GA_2019</strain>
        <tissue evidence="1">Muscle</tissue>
    </source>
</reference>
<proteinExistence type="predicted"/>